<dbReference type="EMBL" id="PGFF01000001">
    <property type="protein sequence ID" value="PJJ70823.1"/>
    <property type="molecule type" value="Genomic_DNA"/>
</dbReference>
<dbReference type="OrthoDB" id="4559359at2"/>
<protein>
    <recommendedName>
        <fullName evidence="4">Tripartite tricarboxylate transporter TctB family protein</fullName>
    </recommendedName>
</protein>
<accession>A0A2M9CFY4</accession>
<name>A0A2M9CFY4_9MICO</name>
<gene>
    <name evidence="2" type="ORF">CLV46_0351</name>
</gene>
<feature type="transmembrane region" description="Helical" evidence="1">
    <location>
        <begin position="41"/>
        <end position="63"/>
    </location>
</feature>
<evidence type="ECO:0008006" key="4">
    <source>
        <dbReference type="Google" id="ProtNLM"/>
    </source>
</evidence>
<reference evidence="2 3" key="1">
    <citation type="submission" date="2017-11" db="EMBL/GenBank/DDBJ databases">
        <title>Genomic Encyclopedia of Archaeal and Bacterial Type Strains, Phase II (KMG-II): From Individual Species to Whole Genera.</title>
        <authorList>
            <person name="Goeker M."/>
        </authorList>
    </citation>
    <scope>NUCLEOTIDE SEQUENCE [LARGE SCALE GENOMIC DNA]</scope>
    <source>
        <strain evidence="2 3">DSM 27393</strain>
    </source>
</reference>
<dbReference type="RefSeq" id="WP_100363205.1">
    <property type="nucleotide sequence ID" value="NZ_PGFF01000001.1"/>
</dbReference>
<proteinExistence type="predicted"/>
<organism evidence="2 3">
    <name type="scientific">Diaminobutyricimonas aerilata</name>
    <dbReference type="NCBI Taxonomy" id="1162967"/>
    <lineage>
        <taxon>Bacteria</taxon>
        <taxon>Bacillati</taxon>
        <taxon>Actinomycetota</taxon>
        <taxon>Actinomycetes</taxon>
        <taxon>Micrococcales</taxon>
        <taxon>Microbacteriaceae</taxon>
        <taxon>Diaminobutyricimonas</taxon>
    </lineage>
</organism>
<dbReference type="Proteomes" id="UP000228758">
    <property type="component" value="Unassembled WGS sequence"/>
</dbReference>
<keyword evidence="1" id="KW-0472">Membrane</keyword>
<feature type="transmembrane region" description="Helical" evidence="1">
    <location>
        <begin position="84"/>
        <end position="106"/>
    </location>
</feature>
<keyword evidence="1" id="KW-0812">Transmembrane</keyword>
<evidence type="ECO:0000313" key="2">
    <source>
        <dbReference type="EMBL" id="PJJ70823.1"/>
    </source>
</evidence>
<keyword evidence="3" id="KW-1185">Reference proteome</keyword>
<evidence type="ECO:0000313" key="3">
    <source>
        <dbReference type="Proteomes" id="UP000228758"/>
    </source>
</evidence>
<sequence length="143" mass="15471">MALQEKNAWILGVLAVLAYGAYLVLLFTGSEPGTPLEERPFAWPMIWAIVGSIVVSIVLNIIASIGEPKGAERVDQRDRQIGRFGEYTGQSLLVVGSLVALVLTMLGAAHFWIANAIFLGFVLSAVLGSVAKIAVYRRGMPEW</sequence>
<evidence type="ECO:0000256" key="1">
    <source>
        <dbReference type="SAM" id="Phobius"/>
    </source>
</evidence>
<feature type="transmembrane region" description="Helical" evidence="1">
    <location>
        <begin position="7"/>
        <end position="29"/>
    </location>
</feature>
<feature type="transmembrane region" description="Helical" evidence="1">
    <location>
        <begin position="112"/>
        <end position="135"/>
    </location>
</feature>
<dbReference type="AlphaFoldDB" id="A0A2M9CFY4"/>
<comment type="caution">
    <text evidence="2">The sequence shown here is derived from an EMBL/GenBank/DDBJ whole genome shotgun (WGS) entry which is preliminary data.</text>
</comment>
<keyword evidence="1" id="KW-1133">Transmembrane helix</keyword>